<accession>A0A6N8SIR5</accession>
<dbReference type="GO" id="GO:0003700">
    <property type="term" value="F:DNA-binding transcription factor activity"/>
    <property type="evidence" value="ECO:0007669"/>
    <property type="project" value="TreeGrafter"/>
</dbReference>
<dbReference type="GO" id="GO:0000976">
    <property type="term" value="F:transcription cis-regulatory region binding"/>
    <property type="evidence" value="ECO:0007669"/>
    <property type="project" value="TreeGrafter"/>
</dbReference>
<evidence type="ECO:0000256" key="2">
    <source>
        <dbReference type="ARBA" id="ARBA00023125"/>
    </source>
</evidence>
<dbReference type="InterPro" id="IPR010982">
    <property type="entry name" value="Lambda_DNA-bd_dom_sf"/>
</dbReference>
<dbReference type="Gene3D" id="3.40.50.2300">
    <property type="match status" value="2"/>
</dbReference>
<dbReference type="SUPFAM" id="SSF47413">
    <property type="entry name" value="lambda repressor-like DNA-binding domains"/>
    <property type="match status" value="1"/>
</dbReference>
<dbReference type="PANTHER" id="PTHR30146">
    <property type="entry name" value="LACI-RELATED TRANSCRIPTIONAL REPRESSOR"/>
    <property type="match status" value="1"/>
</dbReference>
<dbReference type="PROSITE" id="PS50932">
    <property type="entry name" value="HTH_LACI_2"/>
    <property type="match status" value="1"/>
</dbReference>
<dbReference type="Proteomes" id="UP000435802">
    <property type="component" value="Unassembled WGS sequence"/>
</dbReference>
<dbReference type="AlphaFoldDB" id="A0A6N8SIR5"/>
<dbReference type="Gene3D" id="1.10.260.40">
    <property type="entry name" value="lambda repressor-like DNA-binding domains"/>
    <property type="match status" value="1"/>
</dbReference>
<evidence type="ECO:0000256" key="3">
    <source>
        <dbReference type="ARBA" id="ARBA00023163"/>
    </source>
</evidence>
<dbReference type="InterPro" id="IPR028082">
    <property type="entry name" value="Peripla_BP_I"/>
</dbReference>
<dbReference type="SUPFAM" id="SSF53822">
    <property type="entry name" value="Periplasmic binding protein-like I"/>
    <property type="match status" value="1"/>
</dbReference>
<organism evidence="5 6">
    <name type="scientific">Shinella kummerowiae</name>
    <dbReference type="NCBI Taxonomy" id="417745"/>
    <lineage>
        <taxon>Bacteria</taxon>
        <taxon>Pseudomonadati</taxon>
        <taxon>Pseudomonadota</taxon>
        <taxon>Alphaproteobacteria</taxon>
        <taxon>Hyphomicrobiales</taxon>
        <taxon>Rhizobiaceae</taxon>
        <taxon>Shinella</taxon>
    </lineage>
</organism>
<evidence type="ECO:0000313" key="5">
    <source>
        <dbReference type="EMBL" id="MXN48965.1"/>
    </source>
</evidence>
<dbReference type="SMART" id="SM00354">
    <property type="entry name" value="HTH_LACI"/>
    <property type="match status" value="1"/>
</dbReference>
<comment type="caution">
    <text evidence="5">The sequence shown here is derived from an EMBL/GenBank/DDBJ whole genome shotgun (WGS) entry which is preliminary data.</text>
</comment>
<evidence type="ECO:0000259" key="4">
    <source>
        <dbReference type="PROSITE" id="PS50932"/>
    </source>
</evidence>
<dbReference type="EMBL" id="WUMK01000014">
    <property type="protein sequence ID" value="MXN48965.1"/>
    <property type="molecule type" value="Genomic_DNA"/>
</dbReference>
<name>A0A6N8SIR5_9HYPH</name>
<dbReference type="InterPro" id="IPR001761">
    <property type="entry name" value="Peripla_BP/Lac1_sug-bd_dom"/>
</dbReference>
<gene>
    <name evidence="5" type="ORF">GR138_27570</name>
</gene>
<evidence type="ECO:0000256" key="1">
    <source>
        <dbReference type="ARBA" id="ARBA00023015"/>
    </source>
</evidence>
<dbReference type="Pfam" id="PF00532">
    <property type="entry name" value="Peripla_BP_1"/>
    <property type="match status" value="1"/>
</dbReference>
<evidence type="ECO:0000313" key="6">
    <source>
        <dbReference type="Proteomes" id="UP000435802"/>
    </source>
</evidence>
<proteinExistence type="predicted"/>
<feature type="domain" description="HTH lacI-type" evidence="4">
    <location>
        <begin position="10"/>
        <end position="64"/>
    </location>
</feature>
<sequence>MTLVRHGSPPTLKTIATALGLGVTTVSRALRDDPKIGLKTRMSVQEEARNLGYRPSRAGLRLRTGKTNVISLVLDTQEQVGSFVSEMIFGITEALAGTAYHLIVTPYSRLKDAMEPIRYLVETESVDGIIISRIEPDDERVRYMLEHDMPFATHGRTFAGLQHPYYDFDNEAFARIAVRRLANLGRRRLALLAPPADLSFHDHMRQGFQRELSQHGLEEVRFQAVTNDNSIEQIRYAVRDLMRQPVRPDGIVSSSGGVSGTGGALLAIIAGLADAGVSPGREVDIVTKQLFKRLPIFREQYHIVHEDVREAGRELTKSLIAAIDGQPAEALQSLAIPANVIWQIPEIP</sequence>
<dbReference type="PANTHER" id="PTHR30146:SF155">
    <property type="entry name" value="ALANINE RACEMASE"/>
    <property type="match status" value="1"/>
</dbReference>
<dbReference type="InterPro" id="IPR000843">
    <property type="entry name" value="HTH_LacI"/>
</dbReference>
<keyword evidence="1" id="KW-0805">Transcription regulation</keyword>
<protein>
    <submittedName>
        <fullName evidence="5">LacI family DNA-binding transcriptional regulator</fullName>
    </submittedName>
</protein>
<dbReference type="CDD" id="cd01392">
    <property type="entry name" value="HTH_LacI"/>
    <property type="match status" value="1"/>
</dbReference>
<keyword evidence="6" id="KW-1185">Reference proteome</keyword>
<dbReference type="OrthoDB" id="7325754at2"/>
<reference evidence="5 6" key="1">
    <citation type="submission" date="2019-12" db="EMBL/GenBank/DDBJ databases">
        <title>Shinella kummerowiae sp. nov., a symbiotic bacterium isolated from root nodules of the herbal legume Kummerowia stipulacea.</title>
        <authorList>
            <person name="Gao J."/>
        </authorList>
    </citation>
    <scope>NUCLEOTIDE SEQUENCE [LARGE SCALE GENOMIC DNA]</scope>
    <source>
        <strain evidence="5 6">CCBAU 25048</strain>
    </source>
</reference>
<keyword evidence="2 5" id="KW-0238">DNA-binding</keyword>
<dbReference type="CDD" id="cd20009">
    <property type="entry name" value="PBP1_RafR-like"/>
    <property type="match status" value="1"/>
</dbReference>
<dbReference type="Pfam" id="PF00356">
    <property type="entry name" value="LacI"/>
    <property type="match status" value="1"/>
</dbReference>
<keyword evidence="3" id="KW-0804">Transcription</keyword>